<name>A0A7W4Z476_9ACTN</name>
<keyword evidence="2 9" id="KW-0378">Hydrolase</keyword>
<dbReference type="GO" id="GO:0030245">
    <property type="term" value="P:cellulose catabolic process"/>
    <property type="evidence" value="ECO:0007669"/>
    <property type="project" value="UniProtKB-KW"/>
</dbReference>
<feature type="chain" id="PRO_5039751042" description="Glucanase" evidence="9">
    <location>
        <begin position="28"/>
        <end position="343"/>
    </location>
</feature>
<organism evidence="10 11">
    <name type="scientific">Nocardioides soli</name>
    <dbReference type="NCBI Taxonomy" id="1036020"/>
    <lineage>
        <taxon>Bacteria</taxon>
        <taxon>Bacillati</taxon>
        <taxon>Actinomycetota</taxon>
        <taxon>Actinomycetes</taxon>
        <taxon>Propionibacteriales</taxon>
        <taxon>Nocardioidaceae</taxon>
        <taxon>Nocardioides</taxon>
    </lineage>
</organism>
<keyword evidence="1 9" id="KW-0732">Signal</keyword>
<reference evidence="10 11" key="1">
    <citation type="submission" date="2020-08" db="EMBL/GenBank/DDBJ databases">
        <title>Sequencing the genomes of 1000 actinobacteria strains.</title>
        <authorList>
            <person name="Klenk H.-P."/>
        </authorList>
    </citation>
    <scope>NUCLEOTIDE SEQUENCE [LARGE SCALE GENOMIC DNA]</scope>
    <source>
        <strain evidence="10 11">DSM 105498</strain>
    </source>
</reference>
<comment type="caution">
    <text evidence="10">The sequence shown here is derived from an EMBL/GenBank/DDBJ whole genome shotgun (WGS) entry which is preliminary data.</text>
</comment>
<evidence type="ECO:0000313" key="11">
    <source>
        <dbReference type="Proteomes" id="UP000589626"/>
    </source>
</evidence>
<dbReference type="PRINTS" id="PR00733">
    <property type="entry name" value="GLHYDRLASE6"/>
</dbReference>
<feature type="signal peptide" evidence="9">
    <location>
        <begin position="1"/>
        <end position="27"/>
    </location>
</feature>
<dbReference type="PANTHER" id="PTHR34876:SF4">
    <property type="entry name" value="1,4-BETA-D-GLUCAN CELLOBIOHYDROLASE C-RELATED"/>
    <property type="match status" value="1"/>
</dbReference>
<dbReference type="SUPFAM" id="SSF51989">
    <property type="entry name" value="Glycosyl hydrolases family 6, cellulases"/>
    <property type="match status" value="1"/>
</dbReference>
<evidence type="ECO:0000256" key="1">
    <source>
        <dbReference type="ARBA" id="ARBA00022729"/>
    </source>
</evidence>
<dbReference type="InterPro" id="IPR001524">
    <property type="entry name" value="Glyco_hydro_6_CS"/>
</dbReference>
<evidence type="ECO:0000256" key="2">
    <source>
        <dbReference type="ARBA" id="ARBA00022801"/>
    </source>
</evidence>
<dbReference type="InterPro" id="IPR036434">
    <property type="entry name" value="Beta_cellobiohydrolase_sf"/>
</dbReference>
<comment type="similarity">
    <text evidence="9">Belongs to the glycosyl hydrolase family 6.</text>
</comment>
<sequence length="343" mass="36953">MLPRSLVLRACATVAVLALGTAGLTSASGADAGLAAKPKDPRRTQGLFVDPKMPAYQQGGVYREEIGRVAQAFWVIPEAYPTRPDPDQPWLVPVGQAVAAYTGDAAAAGKTPVLTIYGIPGRDCGMYSSNNPLTTAPQYKAWIKQVAAELEGRKALVVLEPDALPLFSSSVQACPTKPRGWQGMLRFASKRLSRSGAWVYLDAGHSNWTPHETRPAHLKAAGVRFARGISTNVSNFRPTRDEKRYATGLLRGLRKLGVKRKHYVIDTSRNGAAPSNDGMDVINPTWAEVGKKPRLVFRGAFDGTLWVKHPGESDGYENGGPASGQWCDFLADRLLGLPESGSC</sequence>
<dbReference type="Proteomes" id="UP000589626">
    <property type="component" value="Unassembled WGS sequence"/>
</dbReference>
<dbReference type="GO" id="GO:0004553">
    <property type="term" value="F:hydrolase activity, hydrolyzing O-glycosyl compounds"/>
    <property type="evidence" value="ECO:0007669"/>
    <property type="project" value="InterPro"/>
</dbReference>
<dbReference type="RefSeq" id="WP_183595698.1">
    <property type="nucleotide sequence ID" value="NZ_JACHWR010000022.1"/>
</dbReference>
<evidence type="ECO:0000256" key="9">
    <source>
        <dbReference type="RuleBase" id="RU361186"/>
    </source>
</evidence>
<protein>
    <recommendedName>
        <fullName evidence="9">Glucanase</fullName>
        <ecNumber evidence="9">3.2.1.-</ecNumber>
    </recommendedName>
</protein>
<dbReference type="Pfam" id="PF01341">
    <property type="entry name" value="Glyco_hydro_6"/>
    <property type="match status" value="1"/>
</dbReference>
<keyword evidence="3 9" id="KW-0136">Cellulose degradation</keyword>
<keyword evidence="6 9" id="KW-0326">Glycosidase</keyword>
<dbReference type="PANTHER" id="PTHR34876">
    <property type="match status" value="1"/>
</dbReference>
<dbReference type="Gene3D" id="3.20.20.40">
    <property type="entry name" value="1, 4-beta cellobiohydrolase"/>
    <property type="match status" value="1"/>
</dbReference>
<evidence type="ECO:0000256" key="5">
    <source>
        <dbReference type="ARBA" id="ARBA00023277"/>
    </source>
</evidence>
<feature type="active site" description="Proton donor" evidence="8">
    <location>
        <position position="162"/>
    </location>
</feature>
<proteinExistence type="inferred from homology"/>
<dbReference type="EMBL" id="JACHWR010000022">
    <property type="protein sequence ID" value="MBB3045752.1"/>
    <property type="molecule type" value="Genomic_DNA"/>
</dbReference>
<keyword evidence="4" id="KW-1015">Disulfide bond</keyword>
<evidence type="ECO:0000313" key="10">
    <source>
        <dbReference type="EMBL" id="MBB3045752.1"/>
    </source>
</evidence>
<dbReference type="PROSITE" id="PS00656">
    <property type="entry name" value="GLYCOSYL_HYDROL_F6_2"/>
    <property type="match status" value="1"/>
</dbReference>
<keyword evidence="7 9" id="KW-0624">Polysaccharide degradation</keyword>
<accession>A0A7W4Z476</accession>
<gene>
    <name evidence="10" type="ORF">FHU40_005612</name>
</gene>
<evidence type="ECO:0000256" key="7">
    <source>
        <dbReference type="ARBA" id="ARBA00023326"/>
    </source>
</evidence>
<keyword evidence="5 9" id="KW-0119">Carbohydrate metabolism</keyword>
<dbReference type="InterPro" id="IPR016288">
    <property type="entry name" value="Beta_cellobiohydrolase"/>
</dbReference>
<dbReference type="AlphaFoldDB" id="A0A7W4Z476"/>
<dbReference type="EC" id="3.2.1.-" evidence="9"/>
<keyword evidence="11" id="KW-1185">Reference proteome</keyword>
<evidence type="ECO:0000256" key="8">
    <source>
        <dbReference type="PROSITE-ProRule" id="PRU10057"/>
    </source>
</evidence>
<evidence type="ECO:0000256" key="6">
    <source>
        <dbReference type="ARBA" id="ARBA00023295"/>
    </source>
</evidence>
<evidence type="ECO:0000256" key="4">
    <source>
        <dbReference type="ARBA" id="ARBA00023157"/>
    </source>
</evidence>
<evidence type="ECO:0000256" key="3">
    <source>
        <dbReference type="ARBA" id="ARBA00023001"/>
    </source>
</evidence>